<feature type="compositionally biased region" description="Basic and acidic residues" evidence="1">
    <location>
        <begin position="52"/>
        <end position="62"/>
    </location>
</feature>
<protein>
    <submittedName>
        <fullName evidence="2">Uncharacterized protein</fullName>
    </submittedName>
</protein>
<dbReference type="EMBL" id="KB467976">
    <property type="protein sequence ID" value="PCH39239.1"/>
    <property type="molecule type" value="Genomic_DNA"/>
</dbReference>
<organism evidence="2 3">
    <name type="scientific">Wolfiporia cocos (strain MD-104)</name>
    <name type="common">Brown rot fungus</name>
    <dbReference type="NCBI Taxonomy" id="742152"/>
    <lineage>
        <taxon>Eukaryota</taxon>
        <taxon>Fungi</taxon>
        <taxon>Dikarya</taxon>
        <taxon>Basidiomycota</taxon>
        <taxon>Agaricomycotina</taxon>
        <taxon>Agaricomycetes</taxon>
        <taxon>Polyporales</taxon>
        <taxon>Phaeolaceae</taxon>
        <taxon>Wolfiporia</taxon>
    </lineage>
</organism>
<reference evidence="2 3" key="1">
    <citation type="journal article" date="2012" name="Science">
        <title>The Paleozoic origin of enzymatic lignin decomposition reconstructed from 31 fungal genomes.</title>
        <authorList>
            <person name="Floudas D."/>
            <person name="Binder M."/>
            <person name="Riley R."/>
            <person name="Barry K."/>
            <person name="Blanchette R.A."/>
            <person name="Henrissat B."/>
            <person name="Martinez A.T."/>
            <person name="Otillar R."/>
            <person name="Spatafora J.W."/>
            <person name="Yadav J.S."/>
            <person name="Aerts A."/>
            <person name="Benoit I."/>
            <person name="Boyd A."/>
            <person name="Carlson A."/>
            <person name="Copeland A."/>
            <person name="Coutinho P.M."/>
            <person name="de Vries R.P."/>
            <person name="Ferreira P."/>
            <person name="Findley K."/>
            <person name="Foster B."/>
            <person name="Gaskell J."/>
            <person name="Glotzer D."/>
            <person name="Gorecki P."/>
            <person name="Heitman J."/>
            <person name="Hesse C."/>
            <person name="Hori C."/>
            <person name="Igarashi K."/>
            <person name="Jurgens J.A."/>
            <person name="Kallen N."/>
            <person name="Kersten P."/>
            <person name="Kohler A."/>
            <person name="Kuees U."/>
            <person name="Kumar T.K.A."/>
            <person name="Kuo A."/>
            <person name="LaButti K."/>
            <person name="Larrondo L.F."/>
            <person name="Lindquist E."/>
            <person name="Ling A."/>
            <person name="Lombard V."/>
            <person name="Lucas S."/>
            <person name="Lundell T."/>
            <person name="Martin R."/>
            <person name="McLaughlin D.J."/>
            <person name="Morgenstern I."/>
            <person name="Morin E."/>
            <person name="Murat C."/>
            <person name="Nagy L.G."/>
            <person name="Nolan M."/>
            <person name="Ohm R.A."/>
            <person name="Patyshakuliyeva A."/>
            <person name="Rokas A."/>
            <person name="Ruiz-Duenas F.J."/>
            <person name="Sabat G."/>
            <person name="Salamov A."/>
            <person name="Samejima M."/>
            <person name="Schmutz J."/>
            <person name="Slot J.C."/>
            <person name="St John F."/>
            <person name="Stenlid J."/>
            <person name="Sun H."/>
            <person name="Sun S."/>
            <person name="Syed K."/>
            <person name="Tsang A."/>
            <person name="Wiebenga A."/>
            <person name="Young D."/>
            <person name="Pisabarro A."/>
            <person name="Eastwood D.C."/>
            <person name="Martin F."/>
            <person name="Cullen D."/>
            <person name="Grigoriev I.V."/>
            <person name="Hibbett D.S."/>
        </authorList>
    </citation>
    <scope>NUCLEOTIDE SEQUENCE [LARGE SCALE GENOMIC DNA]</scope>
    <source>
        <strain evidence="2 3">MD-104</strain>
    </source>
</reference>
<evidence type="ECO:0000256" key="1">
    <source>
        <dbReference type="SAM" id="MobiDB-lite"/>
    </source>
</evidence>
<feature type="region of interest" description="Disordered" evidence="1">
    <location>
        <begin position="29"/>
        <end position="113"/>
    </location>
</feature>
<evidence type="ECO:0000313" key="3">
    <source>
        <dbReference type="Proteomes" id="UP000218811"/>
    </source>
</evidence>
<sequence>MPTDWEVYLDMAIDLYKRQYPDKLKGKIFEEEKKKESLGSAKTTKKATSKPAKADDKGKGKADSGTSNNKLDCRKHPGQHQWKDCPDNKNRKMPKPAKASAAPVDFADEEENDKAIREDIKSILHRDAEA</sequence>
<evidence type="ECO:0000313" key="2">
    <source>
        <dbReference type="EMBL" id="PCH39239.1"/>
    </source>
</evidence>
<dbReference type="AlphaFoldDB" id="A0A2H3JKB3"/>
<accession>A0A2H3JKB3</accession>
<dbReference type="Proteomes" id="UP000218811">
    <property type="component" value="Unassembled WGS sequence"/>
</dbReference>
<feature type="compositionally biased region" description="Basic and acidic residues" evidence="1">
    <location>
        <begin position="71"/>
        <end position="90"/>
    </location>
</feature>
<keyword evidence="3" id="KW-1185">Reference proteome</keyword>
<gene>
    <name evidence="2" type="ORF">WOLCODRAFT_158790</name>
</gene>
<proteinExistence type="predicted"/>
<name>A0A2H3JKB3_WOLCO</name>